<keyword evidence="3" id="KW-1185">Reference proteome</keyword>
<evidence type="ECO:0000313" key="3">
    <source>
        <dbReference type="Proteomes" id="UP000219914"/>
    </source>
</evidence>
<accession>A0ABX4JNZ4</accession>
<sequence length="203" mass="22414">MDSSTLQGGGSGTVAAHDARETQLLDLPDSLLTEVAKRLTTENPVETAENVANFNETHALTSLSTRTEPFETFKSRLKILSYHAKLLPHTVRHAPTLPDGERLTENQLARMQSEVAYRPVLGTAYTHHAGQAPERLAGTDLARRIEGISDEVFDVAEPVMFREISAHELMPKIRPIAKSIKEAHDGARAELMSADRQREGRGR</sequence>
<feature type="region of interest" description="Disordered" evidence="1">
    <location>
        <begin position="1"/>
        <end position="21"/>
    </location>
</feature>
<protein>
    <submittedName>
        <fullName evidence="2">Virulence protein</fullName>
    </submittedName>
</protein>
<dbReference type="RefSeq" id="WP_011427344.1">
    <property type="nucleotide sequence ID" value="NZ_LODW01000043.1"/>
</dbReference>
<comment type="caution">
    <text evidence="2">The sequence shown here is derived from an EMBL/GenBank/DDBJ whole genome shotgun (WGS) entry which is preliminary data.</text>
</comment>
<dbReference type="Proteomes" id="UP000219914">
    <property type="component" value="Unassembled WGS sequence"/>
</dbReference>
<gene>
    <name evidence="2" type="ORF">CO674_19725</name>
</gene>
<organism evidence="2 3">
    <name type="scientific">Rhizobium hidalgonense</name>
    <dbReference type="NCBI Taxonomy" id="1538159"/>
    <lineage>
        <taxon>Bacteria</taxon>
        <taxon>Pseudomonadati</taxon>
        <taxon>Pseudomonadota</taxon>
        <taxon>Alphaproteobacteria</taxon>
        <taxon>Hyphomicrobiales</taxon>
        <taxon>Rhizobiaceae</taxon>
        <taxon>Rhizobium/Agrobacterium group</taxon>
        <taxon>Rhizobium</taxon>
    </lineage>
</organism>
<reference evidence="2 3" key="1">
    <citation type="submission" date="2017-09" db="EMBL/GenBank/DDBJ databases">
        <title>Comparative genomics of rhizobia isolated from Phaseolus vulgaris in China.</title>
        <authorList>
            <person name="Tong W."/>
        </authorList>
    </citation>
    <scope>NUCLEOTIDE SEQUENCE [LARGE SCALE GENOMIC DNA]</scope>
    <source>
        <strain evidence="2 3">FH14</strain>
    </source>
</reference>
<dbReference type="EMBL" id="NWSY01000015">
    <property type="protein sequence ID" value="PDT21795.1"/>
    <property type="molecule type" value="Genomic_DNA"/>
</dbReference>
<name>A0ABX4JNZ4_9HYPH</name>
<proteinExistence type="predicted"/>
<evidence type="ECO:0000256" key="1">
    <source>
        <dbReference type="SAM" id="MobiDB-lite"/>
    </source>
</evidence>
<evidence type="ECO:0000313" key="2">
    <source>
        <dbReference type="EMBL" id="PDT21795.1"/>
    </source>
</evidence>